<dbReference type="InterPro" id="IPR036429">
    <property type="entry name" value="SpoA-like_sf"/>
</dbReference>
<dbReference type="Proteomes" id="UP000252023">
    <property type="component" value="Chromosome"/>
</dbReference>
<protein>
    <recommendedName>
        <fullName evidence="2">Flagellar motor switch protein FliN-like C-terminal domain-containing protein</fullName>
    </recommendedName>
</protein>
<dbReference type="Gene3D" id="2.30.330.10">
    <property type="entry name" value="SpoA-like"/>
    <property type="match status" value="1"/>
</dbReference>
<feature type="region of interest" description="Disordered" evidence="1">
    <location>
        <begin position="410"/>
        <end position="430"/>
    </location>
</feature>
<name>A0A344PJ91_9RHOB</name>
<feature type="region of interest" description="Disordered" evidence="1">
    <location>
        <begin position="1"/>
        <end position="22"/>
    </location>
</feature>
<evidence type="ECO:0000313" key="3">
    <source>
        <dbReference type="EMBL" id="AXC49446.1"/>
    </source>
</evidence>
<keyword evidence="4" id="KW-1185">Reference proteome</keyword>
<evidence type="ECO:0000313" key="4">
    <source>
        <dbReference type="Proteomes" id="UP000252023"/>
    </source>
</evidence>
<dbReference type="EMBL" id="CP030918">
    <property type="protein sequence ID" value="AXC49446.1"/>
    <property type="molecule type" value="Genomic_DNA"/>
</dbReference>
<dbReference type="InterPro" id="IPR001543">
    <property type="entry name" value="FliN-like_C"/>
</dbReference>
<dbReference type="SUPFAM" id="SSF101801">
    <property type="entry name" value="Surface presentation of antigens (SPOA)"/>
    <property type="match status" value="1"/>
</dbReference>
<sequence>MDASADTAQPADTAMPEGRKADAAHGRVGGVLRARLIAAGVLPGAVVQPAPLAPALPPSLERVVALASGRAAARASGLQASAETVTVRSITLAELSELLPEGALIAVIEGPAERLGVIALCPAMIASLIEMQAIGRISARAAAPRRATRTDAAIAADFVNALLAELGASLASRPLGEALCDFRYASYLDDPRPLALMLEDGGFHALDITLRLGAGGERTGQIFLAVPGAPIVENARVADNAPALSPPAGSGAVSLPTPRQNLASAVAQAPVPLAAILCRRSITLRELRALRPGAILNLPRAALDAVQIETATGQALSSGRLGEADGFYAVRLRSDSVAAGAIGALPDAAAVGASAGSGVSADPSDAFDAVAFGSFTADVTLQATAPQVNHSISSEPPIADLGTPDTFRLDPSPPSGLGEVVPLPMSFPGK</sequence>
<dbReference type="Pfam" id="PF01052">
    <property type="entry name" value="FliMN_C"/>
    <property type="match status" value="1"/>
</dbReference>
<feature type="domain" description="Flagellar motor switch protein FliN-like C-terminal" evidence="2">
    <location>
        <begin position="266"/>
        <end position="332"/>
    </location>
</feature>
<reference evidence="4" key="1">
    <citation type="submission" date="2018-07" db="EMBL/GenBank/DDBJ databases">
        <title>Genome sequencing of Paracoccus sp. SC2-6.</title>
        <authorList>
            <person name="Heo J."/>
            <person name="Kim S.-J."/>
            <person name="Kwon S.-W."/>
        </authorList>
    </citation>
    <scope>NUCLEOTIDE SEQUENCE [LARGE SCALE GENOMIC DNA]</scope>
    <source>
        <strain evidence="4">SC2-6</strain>
    </source>
</reference>
<accession>A0A344PJ91</accession>
<dbReference type="AlphaFoldDB" id="A0A344PJ91"/>
<dbReference type="KEGG" id="pars:DRW48_06880"/>
<evidence type="ECO:0000256" key="1">
    <source>
        <dbReference type="SAM" id="MobiDB-lite"/>
    </source>
</evidence>
<dbReference type="OrthoDB" id="7824563at2"/>
<dbReference type="RefSeq" id="WP_114075762.1">
    <property type="nucleotide sequence ID" value="NZ_CP030918.1"/>
</dbReference>
<proteinExistence type="predicted"/>
<organism evidence="3 4">
    <name type="scientific">Paracoccus suum</name>
    <dbReference type="NCBI Taxonomy" id="2259340"/>
    <lineage>
        <taxon>Bacteria</taxon>
        <taxon>Pseudomonadati</taxon>
        <taxon>Pseudomonadota</taxon>
        <taxon>Alphaproteobacteria</taxon>
        <taxon>Rhodobacterales</taxon>
        <taxon>Paracoccaceae</taxon>
        <taxon>Paracoccus</taxon>
    </lineage>
</organism>
<evidence type="ECO:0000259" key="2">
    <source>
        <dbReference type="Pfam" id="PF01052"/>
    </source>
</evidence>
<gene>
    <name evidence="3" type="ORF">DRW48_06880</name>
</gene>